<dbReference type="Gene3D" id="1.10.645.10">
    <property type="entry name" value="Cytochrome-c3 Hydrogenase, chain B"/>
    <property type="match status" value="1"/>
</dbReference>
<dbReference type="GO" id="GO:0006120">
    <property type="term" value="P:mitochondrial electron transport, NADH to ubiquinone"/>
    <property type="evidence" value="ECO:0007669"/>
    <property type="project" value="TreeGrafter"/>
</dbReference>
<protein>
    <recommendedName>
        <fullName evidence="6">NADH-quinone oxidoreductase subunit D domain-containing protein</fullName>
    </recommendedName>
</protein>
<organism evidence="7 8">
    <name type="scientific">Umbelopsis ramanniana AG</name>
    <dbReference type="NCBI Taxonomy" id="1314678"/>
    <lineage>
        <taxon>Eukaryota</taxon>
        <taxon>Fungi</taxon>
        <taxon>Fungi incertae sedis</taxon>
        <taxon>Mucoromycota</taxon>
        <taxon>Mucoromycotina</taxon>
        <taxon>Umbelopsidomycetes</taxon>
        <taxon>Umbelopsidales</taxon>
        <taxon>Umbelopsidaceae</taxon>
        <taxon>Umbelopsis</taxon>
    </lineage>
</organism>
<keyword evidence="8" id="KW-1185">Reference proteome</keyword>
<dbReference type="InterPro" id="IPR014029">
    <property type="entry name" value="NADH_UbQ_OxRdtase_49kDa_CS"/>
</dbReference>
<dbReference type="FunFam" id="1.10.645.10:FF:000005">
    <property type="entry name" value="NADH-quinone oxidoreductase subunit D"/>
    <property type="match status" value="1"/>
</dbReference>
<comment type="caution">
    <text evidence="7">The sequence shown here is derived from an EMBL/GenBank/DDBJ whole genome shotgun (WGS) entry which is preliminary data.</text>
</comment>
<evidence type="ECO:0000256" key="5">
    <source>
        <dbReference type="RuleBase" id="RU003685"/>
    </source>
</evidence>
<dbReference type="InterPro" id="IPR029014">
    <property type="entry name" value="NiFe-Hase_large"/>
</dbReference>
<evidence type="ECO:0000313" key="7">
    <source>
        <dbReference type="EMBL" id="KAI8581071.1"/>
    </source>
</evidence>
<name>A0AAD5HFU5_UMBRA</name>
<feature type="domain" description="NADH-quinone oxidoreductase subunit D" evidence="6">
    <location>
        <begin position="191"/>
        <end position="461"/>
    </location>
</feature>
<dbReference type="InterPro" id="IPR022885">
    <property type="entry name" value="NDH1_su_D/H"/>
</dbReference>
<dbReference type="SUPFAM" id="SSF56762">
    <property type="entry name" value="HydB/Nqo4-like"/>
    <property type="match status" value="1"/>
</dbReference>
<dbReference type="PANTHER" id="PTHR11993:SF10">
    <property type="entry name" value="NADH DEHYDROGENASE [UBIQUINONE] IRON-SULFUR PROTEIN 2, MITOCHONDRIAL"/>
    <property type="match status" value="1"/>
</dbReference>
<keyword evidence="2 5" id="KW-0813">Transport</keyword>
<evidence type="ECO:0000256" key="2">
    <source>
        <dbReference type="ARBA" id="ARBA00022448"/>
    </source>
</evidence>
<dbReference type="GO" id="GO:0048038">
    <property type="term" value="F:quinone binding"/>
    <property type="evidence" value="ECO:0007669"/>
    <property type="project" value="InterPro"/>
</dbReference>
<evidence type="ECO:0000256" key="3">
    <source>
        <dbReference type="ARBA" id="ARBA00022967"/>
    </source>
</evidence>
<gene>
    <name evidence="7" type="ORF">K450DRAFT_234488</name>
</gene>
<accession>A0AAD5HFU5</accession>
<dbReference type="HAMAP" id="MF_01358">
    <property type="entry name" value="NDH1_NuoD"/>
    <property type="match status" value="1"/>
</dbReference>
<dbReference type="EMBL" id="MU620908">
    <property type="protein sequence ID" value="KAI8581071.1"/>
    <property type="molecule type" value="Genomic_DNA"/>
</dbReference>
<dbReference type="NCBIfam" id="NF004739">
    <property type="entry name" value="PRK06075.1"/>
    <property type="match status" value="1"/>
</dbReference>
<dbReference type="PANTHER" id="PTHR11993">
    <property type="entry name" value="NADH-UBIQUINONE OXIDOREDUCTASE 49 KDA SUBUNIT"/>
    <property type="match status" value="1"/>
</dbReference>
<dbReference type="GO" id="GO:0016651">
    <property type="term" value="F:oxidoreductase activity, acting on NAD(P)H"/>
    <property type="evidence" value="ECO:0007669"/>
    <property type="project" value="InterPro"/>
</dbReference>
<dbReference type="InterPro" id="IPR001135">
    <property type="entry name" value="NADH_Q_OxRdtase_suD"/>
</dbReference>
<dbReference type="GO" id="GO:0051287">
    <property type="term" value="F:NAD binding"/>
    <property type="evidence" value="ECO:0007669"/>
    <property type="project" value="InterPro"/>
</dbReference>
<evidence type="ECO:0000256" key="1">
    <source>
        <dbReference type="ARBA" id="ARBA00005769"/>
    </source>
</evidence>
<dbReference type="PROSITE" id="PS00535">
    <property type="entry name" value="COMPLEX1_49K"/>
    <property type="match status" value="1"/>
</dbReference>
<dbReference type="AlphaFoldDB" id="A0AAD5HFU5"/>
<dbReference type="GO" id="GO:0005739">
    <property type="term" value="C:mitochondrion"/>
    <property type="evidence" value="ECO:0007669"/>
    <property type="project" value="GOC"/>
</dbReference>
<sequence length="461" mass="51997">MSFTRLFTRRIATAAPKFAIAKPAAAALRSNFQWQGVRGMAAAAERAADTTPITTITEDSHTAFGDVQDEDESKLRNFTINFGPQHPAAHGVLRLILELHGEEIVRSDPHIGLLHRGTEKLIEYKNYLQALPYFDRLDYVSMMTNEQAYSLAVEKLLNIEIPERAKYIRTMFGEITRILNHIMAVMTHAMDVGALTPFLWMFEEREKLMEFYERVSGARLHAAYVRPGGVALDLPMGLLNDIHLWAEQFADRVDEVEEVLSGNRIWKTRTIGVGLVTAQQALDWGFSGVMLRGSGFKWDLRKVQPYDAYDKVEFDVPVGQAGDCYDRYLCRVEEMRQSLRIIGQCINDIPAGPVKVDDWKIAPPPRANMKESMEALIHHFKLYSEGYSVPAGETYTVIEAPKGEFGVYLVSDGSNRPYRCKIKAPGFAHLQGSDFMARGHMLPDMVTIIGTMDIVFGEVDR</sequence>
<keyword evidence="4 5" id="KW-0520">NAD</keyword>
<dbReference type="NCBIfam" id="TIGR01962">
    <property type="entry name" value="NuoD"/>
    <property type="match status" value="1"/>
</dbReference>
<dbReference type="GeneID" id="75913275"/>
<evidence type="ECO:0000313" key="8">
    <source>
        <dbReference type="Proteomes" id="UP001206595"/>
    </source>
</evidence>
<evidence type="ECO:0000259" key="6">
    <source>
        <dbReference type="Pfam" id="PF00346"/>
    </source>
</evidence>
<evidence type="ECO:0000256" key="4">
    <source>
        <dbReference type="ARBA" id="ARBA00023027"/>
    </source>
</evidence>
<reference evidence="7" key="2">
    <citation type="journal article" date="2022" name="Proc. Natl. Acad. Sci. U.S.A.">
        <title>Diploid-dominant life cycles characterize the early evolution of Fungi.</title>
        <authorList>
            <person name="Amses K.R."/>
            <person name="Simmons D.R."/>
            <person name="Longcore J.E."/>
            <person name="Mondo S.J."/>
            <person name="Seto K."/>
            <person name="Jeronimo G.H."/>
            <person name="Bonds A.E."/>
            <person name="Quandt C.A."/>
            <person name="Davis W.J."/>
            <person name="Chang Y."/>
            <person name="Federici B.A."/>
            <person name="Kuo A."/>
            <person name="LaButti K."/>
            <person name="Pangilinan J."/>
            <person name="Andreopoulos W."/>
            <person name="Tritt A."/>
            <person name="Riley R."/>
            <person name="Hundley H."/>
            <person name="Johnson J."/>
            <person name="Lipzen A."/>
            <person name="Barry K."/>
            <person name="Lang B.F."/>
            <person name="Cuomo C.A."/>
            <person name="Buchler N.E."/>
            <person name="Grigoriev I.V."/>
            <person name="Spatafora J.W."/>
            <person name="Stajich J.E."/>
            <person name="James T.Y."/>
        </authorList>
    </citation>
    <scope>NUCLEOTIDE SEQUENCE</scope>
    <source>
        <strain evidence="7">AG</strain>
    </source>
</reference>
<reference evidence="7" key="1">
    <citation type="submission" date="2021-06" db="EMBL/GenBank/DDBJ databases">
        <authorList>
            <consortium name="DOE Joint Genome Institute"/>
            <person name="Mondo S.J."/>
            <person name="Amses K.R."/>
            <person name="Simmons D.R."/>
            <person name="Longcore J.E."/>
            <person name="Seto K."/>
            <person name="Alves G.H."/>
            <person name="Bonds A.E."/>
            <person name="Quandt C.A."/>
            <person name="Davis W.J."/>
            <person name="Chang Y."/>
            <person name="Letcher P.M."/>
            <person name="Powell M.J."/>
            <person name="Kuo A."/>
            <person name="Labutti K."/>
            <person name="Pangilinan J."/>
            <person name="Andreopoulos W."/>
            <person name="Tritt A."/>
            <person name="Riley R."/>
            <person name="Hundley H."/>
            <person name="Johnson J."/>
            <person name="Lipzen A."/>
            <person name="Barry K."/>
            <person name="Berbee M.L."/>
            <person name="Buchler N.E."/>
            <person name="Grigoriev I.V."/>
            <person name="Spatafora J.W."/>
            <person name="Stajich J.E."/>
            <person name="James T.Y."/>
        </authorList>
    </citation>
    <scope>NUCLEOTIDE SEQUENCE</scope>
    <source>
        <strain evidence="7">AG</strain>
    </source>
</reference>
<proteinExistence type="inferred from homology"/>
<comment type="similarity">
    <text evidence="1 5">Belongs to the complex I 49 kDa subunit family.</text>
</comment>
<keyword evidence="3 5" id="KW-1278">Translocase</keyword>
<dbReference type="RefSeq" id="XP_051446075.1">
    <property type="nucleotide sequence ID" value="XM_051587930.1"/>
</dbReference>
<dbReference type="Pfam" id="PF00346">
    <property type="entry name" value="Complex1_49kDa"/>
    <property type="match status" value="1"/>
</dbReference>
<dbReference type="Proteomes" id="UP001206595">
    <property type="component" value="Unassembled WGS sequence"/>
</dbReference>